<name>M5UDJ8_9BACT</name>
<accession>M5UDJ8</accession>
<keyword evidence="2" id="KW-1185">Reference proteome</keyword>
<dbReference type="EMBL" id="ANOH01000305">
    <property type="protein sequence ID" value="EMI54073.1"/>
    <property type="molecule type" value="Genomic_DNA"/>
</dbReference>
<dbReference type="PATRIC" id="fig|1263870.3.peg.4746"/>
<gene>
    <name evidence="1" type="ORF">RSSM_04488</name>
</gene>
<sequence length="110" mass="12343">MLLEILIALTFLAVASGVILKVHQSRLDLDRASNQRLVDQFAIENVAERLSHVPFFELNETASNLQGNSNVQITMEPFSSGTTKGRHLLISVESGNSTLTHHLWRFEELE</sequence>
<dbReference type="AlphaFoldDB" id="M5UDJ8"/>
<organism evidence="1 2">
    <name type="scientific">Rhodopirellula sallentina SM41</name>
    <dbReference type="NCBI Taxonomy" id="1263870"/>
    <lineage>
        <taxon>Bacteria</taxon>
        <taxon>Pseudomonadati</taxon>
        <taxon>Planctomycetota</taxon>
        <taxon>Planctomycetia</taxon>
        <taxon>Pirellulales</taxon>
        <taxon>Pirellulaceae</taxon>
        <taxon>Rhodopirellula</taxon>
    </lineage>
</organism>
<evidence type="ECO:0000313" key="2">
    <source>
        <dbReference type="Proteomes" id="UP000011885"/>
    </source>
</evidence>
<evidence type="ECO:0000313" key="1">
    <source>
        <dbReference type="EMBL" id="EMI54073.1"/>
    </source>
</evidence>
<reference evidence="1 2" key="1">
    <citation type="journal article" date="2013" name="Mar. Genomics">
        <title>Expression of sulfatases in Rhodopirellula baltica and the diversity of sulfatases in the genus Rhodopirellula.</title>
        <authorList>
            <person name="Wegner C.E."/>
            <person name="Richter-Heitmann T."/>
            <person name="Klindworth A."/>
            <person name="Klockow C."/>
            <person name="Richter M."/>
            <person name="Achstetter T."/>
            <person name="Glockner F.O."/>
            <person name="Harder J."/>
        </authorList>
    </citation>
    <scope>NUCLEOTIDE SEQUENCE [LARGE SCALE GENOMIC DNA]</scope>
    <source>
        <strain evidence="1 2">SM41</strain>
    </source>
</reference>
<protein>
    <submittedName>
        <fullName evidence="1">Uncharacterized protein</fullName>
    </submittedName>
</protein>
<comment type="caution">
    <text evidence="1">The sequence shown here is derived from an EMBL/GenBank/DDBJ whole genome shotgun (WGS) entry which is preliminary data.</text>
</comment>
<dbReference type="Proteomes" id="UP000011885">
    <property type="component" value="Unassembled WGS sequence"/>
</dbReference>
<dbReference type="OrthoDB" id="277345at2"/>
<proteinExistence type="predicted"/>